<keyword evidence="4" id="KW-1185">Reference proteome</keyword>
<dbReference type="Proteomes" id="UP001182556">
    <property type="component" value="Unassembled WGS sequence"/>
</dbReference>
<evidence type="ECO:0000259" key="2">
    <source>
        <dbReference type="Pfam" id="PF01425"/>
    </source>
</evidence>
<evidence type="ECO:0000256" key="1">
    <source>
        <dbReference type="SAM" id="MobiDB-lite"/>
    </source>
</evidence>
<dbReference type="InterPro" id="IPR036928">
    <property type="entry name" value="AS_sf"/>
</dbReference>
<feature type="domain" description="Amidase" evidence="2">
    <location>
        <begin position="29"/>
        <end position="425"/>
    </location>
</feature>
<organism evidence="3 4">
    <name type="scientific">Papiliotrema laurentii</name>
    <name type="common">Cryptococcus laurentii</name>
    <dbReference type="NCBI Taxonomy" id="5418"/>
    <lineage>
        <taxon>Eukaryota</taxon>
        <taxon>Fungi</taxon>
        <taxon>Dikarya</taxon>
        <taxon>Basidiomycota</taxon>
        <taxon>Agaricomycotina</taxon>
        <taxon>Tremellomycetes</taxon>
        <taxon>Tremellales</taxon>
        <taxon>Rhynchogastremaceae</taxon>
        <taxon>Papiliotrema</taxon>
    </lineage>
</organism>
<comment type="caution">
    <text evidence="3">The sequence shown here is derived from an EMBL/GenBank/DDBJ whole genome shotgun (WGS) entry which is preliminary data.</text>
</comment>
<accession>A0AAD9FTU8</accession>
<reference evidence="3" key="1">
    <citation type="submission" date="2023-02" db="EMBL/GenBank/DDBJ databases">
        <title>Identification and recombinant expression of a fungal hydrolase from Papiliotrema laurentii that hydrolyzes apple cutin and clears colloidal polyester polyurethane.</title>
        <authorList>
            <consortium name="DOE Joint Genome Institute"/>
            <person name="Roman V.A."/>
            <person name="Bojanowski C."/>
            <person name="Crable B.R."/>
            <person name="Wagner D.N."/>
            <person name="Hung C.S."/>
            <person name="Nadeau L.J."/>
            <person name="Schratz L."/>
            <person name="Haridas S."/>
            <person name="Pangilinan J."/>
            <person name="Lipzen A."/>
            <person name="Na H."/>
            <person name="Yan M."/>
            <person name="Ng V."/>
            <person name="Grigoriev I.V."/>
            <person name="Spatafora J.W."/>
            <person name="Barlow D."/>
            <person name="Biffinger J."/>
            <person name="Kelley-Loughnane N."/>
            <person name="Varaljay V.A."/>
            <person name="Crookes-Goodson W.J."/>
        </authorList>
    </citation>
    <scope>NUCLEOTIDE SEQUENCE</scope>
    <source>
        <strain evidence="3">5307AH</strain>
    </source>
</reference>
<dbReference type="AlphaFoldDB" id="A0AAD9FTU8"/>
<dbReference type="PANTHER" id="PTHR11895">
    <property type="entry name" value="TRANSAMIDASE"/>
    <property type="match status" value="1"/>
</dbReference>
<name>A0AAD9FTU8_PAPLA</name>
<dbReference type="SUPFAM" id="SSF75304">
    <property type="entry name" value="Amidase signature (AS) enzymes"/>
    <property type="match status" value="1"/>
</dbReference>
<gene>
    <name evidence="3" type="ORF">DB88DRAFT_144307</name>
</gene>
<dbReference type="GO" id="GO:0003824">
    <property type="term" value="F:catalytic activity"/>
    <property type="evidence" value="ECO:0007669"/>
    <property type="project" value="InterPro"/>
</dbReference>
<proteinExistence type="predicted"/>
<dbReference type="Pfam" id="PF01425">
    <property type="entry name" value="Amidase"/>
    <property type="match status" value="1"/>
</dbReference>
<dbReference type="InterPro" id="IPR000120">
    <property type="entry name" value="Amidase"/>
</dbReference>
<dbReference type="EMBL" id="JAODAN010000002">
    <property type="protein sequence ID" value="KAK1925998.1"/>
    <property type="molecule type" value="Genomic_DNA"/>
</dbReference>
<evidence type="ECO:0000313" key="3">
    <source>
        <dbReference type="EMBL" id="KAK1925998.1"/>
    </source>
</evidence>
<protein>
    <submittedName>
        <fullName evidence="3">Amidase family protein</fullName>
    </submittedName>
</protein>
<feature type="region of interest" description="Disordered" evidence="1">
    <location>
        <begin position="131"/>
        <end position="155"/>
    </location>
</feature>
<dbReference type="Gene3D" id="3.90.1300.10">
    <property type="entry name" value="Amidase signature (AS) domain"/>
    <property type="match status" value="1"/>
</dbReference>
<evidence type="ECO:0000313" key="4">
    <source>
        <dbReference type="Proteomes" id="UP001182556"/>
    </source>
</evidence>
<sequence>MAPRSLHKLSATEVAQLTRSGEITVEEYARALISRVQERDEVVRGWAYFDPDLIIASAKALDAIPADRRGPLHGVAVGVKDVIHTKDMPTQHFSPIYKGDHPRVDASVVLTLRAAGALIFGKTHTTEFATCQKGPPTCNPHDPKRSPGGSSSGSGAVVGDYQVPLSLGTQTGGSTIRPGSYNGIFALKPTHNAISREGLKMYSITCDTVGLYSRSVDDLILLTKVFRLKDDVPPPEQPLQLSGAKFGFVKTHVWPKAKPAVVSAWEQAKALLTGAGAKVEEVDLDAEFDNMGEWHRNILHMEGQSSFLGDFLTSGDKLDPWVTKHVVNDTNTTRKEQLASYDNIARLRPVIDAIASNYTALITPSVTDEAPLIEEPMRFTGDASFNLMWTVLHLPVLNIPGFVGPNGLPVGLSLVTPRYTEESLLHTAQAVSVVFAKGGWQLD</sequence>
<dbReference type="PANTHER" id="PTHR11895:SF151">
    <property type="entry name" value="GLUTAMYL-TRNA(GLN) AMIDOTRANSFERASE SUBUNIT A"/>
    <property type="match status" value="1"/>
</dbReference>
<dbReference type="InterPro" id="IPR023631">
    <property type="entry name" value="Amidase_dom"/>
</dbReference>